<evidence type="ECO:0000259" key="1">
    <source>
        <dbReference type="Pfam" id="PF09019"/>
    </source>
</evidence>
<dbReference type="OrthoDB" id="379981at2157"/>
<evidence type="ECO:0000313" key="5">
    <source>
        <dbReference type="Proteomes" id="UP000193969"/>
    </source>
</evidence>
<keyword evidence="3" id="KW-0540">Nuclease</keyword>
<dbReference type="Proteomes" id="UP000193969">
    <property type="component" value="Unassembled WGS sequence"/>
</dbReference>
<name>A0A1X7NL43_9EURY</name>
<keyword evidence="3" id="KW-0255">Endonuclease</keyword>
<reference evidence="4" key="2">
    <citation type="submission" date="2017-04" db="EMBL/GenBank/DDBJ databases">
        <authorList>
            <person name="Afonso C.L."/>
            <person name="Miller P.J."/>
            <person name="Scott M.A."/>
            <person name="Spackman E."/>
            <person name="Goraichik I."/>
            <person name="Dimitrov K.M."/>
            <person name="Suarez D.L."/>
            <person name="Swayne D.E."/>
        </authorList>
    </citation>
    <scope>NUCLEOTIDE SEQUENCE [LARGE SCALE GENOMIC DNA]</scope>
    <source>
        <strain evidence="4">FDF-1</strain>
    </source>
</reference>
<organism evidence="4 5">
    <name type="scientific">Methanohalophilus portucalensis FDF-1</name>
    <dbReference type="NCBI Taxonomy" id="523843"/>
    <lineage>
        <taxon>Archaea</taxon>
        <taxon>Methanobacteriati</taxon>
        <taxon>Methanobacteriota</taxon>
        <taxon>Stenosarchaea group</taxon>
        <taxon>Methanomicrobia</taxon>
        <taxon>Methanosarcinales</taxon>
        <taxon>Methanosarcinaceae</taxon>
        <taxon>Methanohalophilus</taxon>
    </lineage>
</organism>
<reference evidence="5" key="1">
    <citation type="submission" date="2017-04" db="EMBL/GenBank/DDBJ databases">
        <authorList>
            <person name="Varghese N."/>
            <person name="Submissions S."/>
        </authorList>
    </citation>
    <scope>NUCLEOTIDE SEQUENCE [LARGE SCALE GENOMIC DNA]</scope>
    <source>
        <strain evidence="5">FDF-1</strain>
    </source>
</reference>
<evidence type="ECO:0000259" key="2">
    <source>
        <dbReference type="Pfam" id="PF09217"/>
    </source>
</evidence>
<feature type="domain" description="Restriction endonuclease type II EcoRII C-terminal" evidence="1">
    <location>
        <begin position="223"/>
        <end position="385"/>
    </location>
</feature>
<sequence>MSVIVDNIVESCQKSQVSFCKFISANDVGKTGSHQYGFYIPKNSYSLLFDTPGIKGENKSKNVDIYWQDGSTTQSRFIYYGKGTRNEYRITRFGRNFPYLTDNNVGNLLILTKINEFHYNGFVLESEIDVNDFLSIFGMYPSDTNTLIDTQNGVLRNSSTLYPLFNDYIVELTVEFPNSIEISNKARLFSKISKENKEQDYFDVINYPDRELLQWLDVEYSLFKAIEYDRYLHFIEKPFSSIDSLVEAANTILNRRKSRAGKSLENHLSEIFTMNNLPFTSQPTTEGRKKPDFIFPGKDYYFDNNYKKNLVFLASKTTCKDRWRQILNEADRIKQKHLFTLQQGISEYQMDEMADNGVILVVPEKYKSTYPSAYSDEILSLKEFISHVESKISDVYVQSGQEDN</sequence>
<dbReference type="InterPro" id="IPR011335">
    <property type="entry name" value="Restrct_endonuc-II-like"/>
</dbReference>
<feature type="domain" description="Restriction endonuclease type II EcoRII N-terminal" evidence="2">
    <location>
        <begin position="14"/>
        <end position="114"/>
    </location>
</feature>
<dbReference type="InterPro" id="IPR015300">
    <property type="entry name" value="DNA-bd_pseudobarrel_sf"/>
</dbReference>
<dbReference type="Pfam" id="PF09217">
    <property type="entry name" value="EcoRII-N"/>
    <property type="match status" value="1"/>
</dbReference>
<dbReference type="SUPFAM" id="SSF101936">
    <property type="entry name" value="DNA-binding pseudobarrel domain"/>
    <property type="match status" value="1"/>
</dbReference>
<evidence type="ECO:0000313" key="3">
    <source>
        <dbReference type="EMBL" id="RNI10250.1"/>
    </source>
</evidence>
<dbReference type="EMBL" id="FXBN01000002">
    <property type="protein sequence ID" value="SMH38574.1"/>
    <property type="molecule type" value="Genomic_DNA"/>
</dbReference>
<dbReference type="SUPFAM" id="SSF52980">
    <property type="entry name" value="Restriction endonuclease-like"/>
    <property type="match status" value="1"/>
</dbReference>
<gene>
    <name evidence="3" type="ORF">EFE41_07600</name>
    <name evidence="4" type="ORF">SAMN06264941_1271</name>
</gene>
<dbReference type="InterPro" id="IPR038365">
    <property type="entry name" value="EcoRII_C_sf"/>
</dbReference>
<dbReference type="Proteomes" id="UP000278252">
    <property type="component" value="Unassembled WGS sequence"/>
</dbReference>
<dbReference type="RefSeq" id="WP_072360584.1">
    <property type="nucleotide sequence ID" value="NZ_FXBN01000002.1"/>
</dbReference>
<reference evidence="3 6" key="3">
    <citation type="submission" date="2018-10" db="EMBL/GenBank/DDBJ databases">
        <title>Cultivation of a novel Methanohalophilus strain from Kebrit Deep of the Red Sea and a genomic comparison of members of the genus Methanohalophilus.</title>
        <authorList>
            <person name="Guan Y."/>
            <person name="Ngugi D.K."/>
            <person name="Stingl U."/>
        </authorList>
    </citation>
    <scope>NUCLEOTIDE SEQUENCE [LARGE SCALE GENOMIC DNA]</scope>
    <source>
        <strain evidence="3 6">DSM 7471</strain>
    </source>
</reference>
<keyword evidence="3" id="KW-0378">Hydrolase</keyword>
<dbReference type="EMBL" id="RJJH01000012">
    <property type="protein sequence ID" value="RNI10250.1"/>
    <property type="molecule type" value="Genomic_DNA"/>
</dbReference>
<dbReference type="InterPro" id="IPR023372">
    <property type="entry name" value="Rest_endonuc_II_EcoRII_N"/>
</dbReference>
<dbReference type="Pfam" id="PF09019">
    <property type="entry name" value="EcoRII-C"/>
    <property type="match status" value="1"/>
</dbReference>
<dbReference type="Gene3D" id="2.40.330.10">
    <property type="entry name" value="DNA-binding pseudobarrel domain"/>
    <property type="match status" value="1"/>
</dbReference>
<dbReference type="GO" id="GO:0003677">
    <property type="term" value="F:DNA binding"/>
    <property type="evidence" value="ECO:0007669"/>
    <property type="project" value="InterPro"/>
</dbReference>
<dbReference type="AlphaFoldDB" id="A0A1X7NL43"/>
<evidence type="ECO:0000313" key="6">
    <source>
        <dbReference type="Proteomes" id="UP000278252"/>
    </source>
</evidence>
<dbReference type="InterPro" id="IPR015109">
    <property type="entry name" value="Restrct_endonuc_II_EcoRII_C"/>
</dbReference>
<evidence type="ECO:0000313" key="4">
    <source>
        <dbReference type="EMBL" id="SMH38574.1"/>
    </source>
</evidence>
<protein>
    <submittedName>
        <fullName evidence="3">Restriction endonuclease</fullName>
    </submittedName>
    <submittedName>
        <fullName evidence="4">Type II restriction enzyme</fullName>
    </submittedName>
</protein>
<accession>A0A1X7NL43</accession>
<keyword evidence="5" id="KW-1185">Reference proteome</keyword>
<dbReference type="GO" id="GO:0009307">
    <property type="term" value="P:DNA restriction-modification system"/>
    <property type="evidence" value="ECO:0007669"/>
    <property type="project" value="InterPro"/>
</dbReference>
<dbReference type="GO" id="GO:0009036">
    <property type="term" value="F:type II site-specific deoxyribonuclease activity"/>
    <property type="evidence" value="ECO:0007669"/>
    <property type="project" value="InterPro"/>
</dbReference>
<dbReference type="Gene3D" id="3.40.91.80">
    <property type="match status" value="1"/>
</dbReference>
<proteinExistence type="predicted"/>